<keyword evidence="2" id="KW-1185">Reference proteome</keyword>
<protein>
    <submittedName>
        <fullName evidence="1">Uncharacterized protein</fullName>
    </submittedName>
</protein>
<name>A0A5N6NZK7_9ASTR</name>
<sequence>MKYWTSLKSLLLQKLSLIVGVQGLTLMMIQSVGAQETIVSQMAVGQMAVKAQRKNIRLLQFRLHGFQVLGADCTGLKADQKDAEAGQGVPGAAYADLKHAGAVEEDSSLEPSNLQ</sequence>
<evidence type="ECO:0000313" key="1">
    <source>
        <dbReference type="EMBL" id="KAD5802424.1"/>
    </source>
</evidence>
<accession>A0A5N6NZK7</accession>
<organism evidence="1 2">
    <name type="scientific">Mikania micrantha</name>
    <name type="common">bitter vine</name>
    <dbReference type="NCBI Taxonomy" id="192012"/>
    <lineage>
        <taxon>Eukaryota</taxon>
        <taxon>Viridiplantae</taxon>
        <taxon>Streptophyta</taxon>
        <taxon>Embryophyta</taxon>
        <taxon>Tracheophyta</taxon>
        <taxon>Spermatophyta</taxon>
        <taxon>Magnoliopsida</taxon>
        <taxon>eudicotyledons</taxon>
        <taxon>Gunneridae</taxon>
        <taxon>Pentapetalae</taxon>
        <taxon>asterids</taxon>
        <taxon>campanulids</taxon>
        <taxon>Asterales</taxon>
        <taxon>Asteraceae</taxon>
        <taxon>Asteroideae</taxon>
        <taxon>Heliantheae alliance</taxon>
        <taxon>Eupatorieae</taxon>
        <taxon>Mikania</taxon>
    </lineage>
</organism>
<evidence type="ECO:0000313" key="2">
    <source>
        <dbReference type="Proteomes" id="UP000326396"/>
    </source>
</evidence>
<proteinExistence type="predicted"/>
<reference evidence="1 2" key="1">
    <citation type="submission" date="2019-05" db="EMBL/GenBank/DDBJ databases">
        <title>Mikania micrantha, genome provides insights into the molecular mechanism of rapid growth.</title>
        <authorList>
            <person name="Liu B."/>
        </authorList>
    </citation>
    <scope>NUCLEOTIDE SEQUENCE [LARGE SCALE GENOMIC DNA]</scope>
    <source>
        <strain evidence="1">NLD-2019</strain>
        <tissue evidence="1">Leaf</tissue>
    </source>
</reference>
<dbReference type="Proteomes" id="UP000326396">
    <property type="component" value="Linkage Group LG15"/>
</dbReference>
<dbReference type="EMBL" id="SZYD01000007">
    <property type="protein sequence ID" value="KAD5802424.1"/>
    <property type="molecule type" value="Genomic_DNA"/>
</dbReference>
<comment type="caution">
    <text evidence="1">The sequence shown here is derived from an EMBL/GenBank/DDBJ whole genome shotgun (WGS) entry which is preliminary data.</text>
</comment>
<gene>
    <name evidence="1" type="ORF">E3N88_13784</name>
</gene>
<dbReference type="AlphaFoldDB" id="A0A5N6NZK7"/>